<reference evidence="2 3" key="1">
    <citation type="submission" date="2019-07" db="EMBL/GenBank/DDBJ databases">
        <title>Genomic Encyclopedia of Archaeal and Bacterial Type Strains, Phase II (KMG-II): from individual species to whole genera.</title>
        <authorList>
            <person name="Goeker M."/>
        </authorList>
    </citation>
    <scope>NUCLEOTIDE SEQUENCE [LARGE SCALE GENOMIC DNA]</scope>
    <source>
        <strain evidence="2 3">DSM 21935</strain>
    </source>
</reference>
<dbReference type="EMBL" id="VNHY01000002">
    <property type="protein sequence ID" value="TYP93388.1"/>
    <property type="molecule type" value="Genomic_DNA"/>
</dbReference>
<dbReference type="RefSeq" id="WP_148898460.1">
    <property type="nucleotide sequence ID" value="NZ_VNHY01000002.1"/>
</dbReference>
<dbReference type="Proteomes" id="UP000324595">
    <property type="component" value="Unassembled WGS sequence"/>
</dbReference>
<feature type="signal peptide" evidence="1">
    <location>
        <begin position="1"/>
        <end position="23"/>
    </location>
</feature>
<feature type="chain" id="PRO_5023003081" evidence="1">
    <location>
        <begin position="24"/>
        <end position="794"/>
    </location>
</feature>
<keyword evidence="3" id="KW-1185">Reference proteome</keyword>
<sequence length="794" mass="89532">MSKKCSVYLFLLFLLLAGGVTQAQTTITGTITDAKTGKTLPSANILIKNTYHGTITNTSGNFSLTIPDSLLPATLLVRYIGYQSTIRTINTKSASEQNFALQPSVTEMQEIVVTDEDPGVRIMREVISRKQQWHKKLNTYRADAYTRQRLANDTSIVSITESVSEIFWDKQQGHREVLKSKRQTANIKAGENFAGVSYLPNFYDDNVEIADFELVGVTHPKALDYYNFKLVGQTSLDNKTVFKIKVTPTRKLQPLFKGTVFVLKDKYALLEVKLTPNDVVNFPAPVKSFNLDYKQQFNNFGKSFWLPVDVRINGKIKISMIGLDFPKINFNQISRLTNYHVNTSLPDSLYRQDDLFSVDSTTIRSDSLLNDQINTVPLSEDEQQAYTTIDSSATLEKAFKPSGFLSGFVDNSEGNSTAGFFSFLNSVPGKITPDLRYNRVDQAYIGLKYKINLFEQLELHTNGGYSTGYEAWSYGGGAEWRWLNTDILQSSLGWNYHAETALQSPSYIYNPYILILPNLLGSRGYSDYYRSEGWRSFLEFGLPDKEWAISFGFNDQTETSLNTTTAYDFLNRDNFQTNRPIDEGQLHSIDITAGYNLDKRYNFGITGQKYLKFKFEHSSPTLGSDFDFNQYTTRLSWSFPTFYQRRFLPNTLDVNVRAGTYSGDLPPQKLGVVDVSLGGSSPFGTLKTAHRRPFRGSQYLSVNLEHNFRTVPFEAIGLHPLVERNISIILFGGAAKTWPQQPSQTSPSLLKTTDGVHWEIGASLNGILGLFRIDFATQIKQPSLSVTVSTARLF</sequence>
<evidence type="ECO:0000256" key="1">
    <source>
        <dbReference type="SAM" id="SignalP"/>
    </source>
</evidence>
<dbReference type="Gene3D" id="2.60.40.1120">
    <property type="entry name" value="Carboxypeptidase-like, regulatory domain"/>
    <property type="match status" value="1"/>
</dbReference>
<protein>
    <submittedName>
        <fullName evidence="2">CarboxypepD_reg-like domain-containing protein</fullName>
    </submittedName>
</protein>
<dbReference type="Pfam" id="PF18939">
    <property type="entry name" value="DUF5686"/>
    <property type="match status" value="1"/>
</dbReference>
<evidence type="ECO:0000313" key="3">
    <source>
        <dbReference type="Proteomes" id="UP000324595"/>
    </source>
</evidence>
<dbReference type="InterPro" id="IPR008969">
    <property type="entry name" value="CarboxyPept-like_regulatory"/>
</dbReference>
<evidence type="ECO:0000313" key="2">
    <source>
        <dbReference type="EMBL" id="TYP93388.1"/>
    </source>
</evidence>
<dbReference type="OrthoDB" id="983143at2"/>
<gene>
    <name evidence="2" type="ORF">LX73_1092</name>
</gene>
<keyword evidence="1" id="KW-0732">Signal</keyword>
<dbReference type="SUPFAM" id="SSF49464">
    <property type="entry name" value="Carboxypeptidase regulatory domain-like"/>
    <property type="match status" value="1"/>
</dbReference>
<organism evidence="2 3">
    <name type="scientific">Fodinibius salinus</name>
    <dbReference type="NCBI Taxonomy" id="860790"/>
    <lineage>
        <taxon>Bacteria</taxon>
        <taxon>Pseudomonadati</taxon>
        <taxon>Balneolota</taxon>
        <taxon>Balneolia</taxon>
        <taxon>Balneolales</taxon>
        <taxon>Balneolaceae</taxon>
        <taxon>Fodinibius</taxon>
    </lineage>
</organism>
<dbReference type="InterPro" id="IPR043741">
    <property type="entry name" value="DUF5686"/>
</dbReference>
<name>A0A5D3YIR4_9BACT</name>
<accession>A0A5D3YIR4</accession>
<dbReference type="AlphaFoldDB" id="A0A5D3YIR4"/>
<comment type="caution">
    <text evidence="2">The sequence shown here is derived from an EMBL/GenBank/DDBJ whole genome shotgun (WGS) entry which is preliminary data.</text>
</comment>
<proteinExistence type="predicted"/>
<dbReference type="Pfam" id="PF13715">
    <property type="entry name" value="CarbopepD_reg_2"/>
    <property type="match status" value="1"/>
</dbReference>